<gene>
    <name evidence="2" type="ORF">PPENT_87.1.T0780064</name>
</gene>
<reference evidence="2" key="1">
    <citation type="submission" date="2021-01" db="EMBL/GenBank/DDBJ databases">
        <authorList>
            <consortium name="Genoscope - CEA"/>
            <person name="William W."/>
        </authorList>
    </citation>
    <scope>NUCLEOTIDE SEQUENCE</scope>
</reference>
<accession>A0A8S1W222</accession>
<sequence>MITILKNTLIIYLGLLGLSMISVLFICLDSEYESQCPLIAIKILRSLSVIPIVNEVKMITIPIIRELPPKLIRPLILSSLMMALAFIISLIYSTLKITYSILLNLFYIIILVLIILVCLGISMNSMPVQPNIQQYFEYIKLLYQ</sequence>
<feature type="transmembrane region" description="Helical" evidence="1">
    <location>
        <begin position="101"/>
        <end position="121"/>
    </location>
</feature>
<keyword evidence="1" id="KW-0472">Membrane</keyword>
<dbReference type="Proteomes" id="UP000689195">
    <property type="component" value="Unassembled WGS sequence"/>
</dbReference>
<evidence type="ECO:0000313" key="2">
    <source>
        <dbReference type="EMBL" id="CAD8182179.1"/>
    </source>
</evidence>
<comment type="caution">
    <text evidence="2">The sequence shown here is derived from an EMBL/GenBank/DDBJ whole genome shotgun (WGS) entry which is preliminary data.</text>
</comment>
<name>A0A8S1W222_9CILI</name>
<keyword evidence="1" id="KW-1133">Transmembrane helix</keyword>
<organism evidence="2 3">
    <name type="scientific">Paramecium pentaurelia</name>
    <dbReference type="NCBI Taxonomy" id="43138"/>
    <lineage>
        <taxon>Eukaryota</taxon>
        <taxon>Sar</taxon>
        <taxon>Alveolata</taxon>
        <taxon>Ciliophora</taxon>
        <taxon>Intramacronucleata</taxon>
        <taxon>Oligohymenophorea</taxon>
        <taxon>Peniculida</taxon>
        <taxon>Parameciidae</taxon>
        <taxon>Paramecium</taxon>
    </lineage>
</organism>
<feature type="transmembrane region" description="Helical" evidence="1">
    <location>
        <begin position="9"/>
        <end position="26"/>
    </location>
</feature>
<keyword evidence="1" id="KW-0812">Transmembrane</keyword>
<feature type="transmembrane region" description="Helical" evidence="1">
    <location>
        <begin position="75"/>
        <end position="95"/>
    </location>
</feature>
<protein>
    <submittedName>
        <fullName evidence="2">Uncharacterized protein</fullName>
    </submittedName>
</protein>
<dbReference type="AlphaFoldDB" id="A0A8S1W222"/>
<evidence type="ECO:0000313" key="3">
    <source>
        <dbReference type="Proteomes" id="UP000689195"/>
    </source>
</evidence>
<dbReference type="OrthoDB" id="309361at2759"/>
<dbReference type="EMBL" id="CAJJDO010000078">
    <property type="protein sequence ID" value="CAD8182179.1"/>
    <property type="molecule type" value="Genomic_DNA"/>
</dbReference>
<proteinExistence type="predicted"/>
<keyword evidence="3" id="KW-1185">Reference proteome</keyword>
<evidence type="ECO:0000256" key="1">
    <source>
        <dbReference type="SAM" id="Phobius"/>
    </source>
</evidence>